<keyword evidence="2" id="KW-1185">Reference proteome</keyword>
<comment type="caution">
    <text evidence="1">The sequence shown here is derived from an EMBL/GenBank/DDBJ whole genome shotgun (WGS) entry which is preliminary data.</text>
</comment>
<organism evidence="1 2">
    <name type="scientific">Paludisphaera mucosa</name>
    <dbReference type="NCBI Taxonomy" id="3030827"/>
    <lineage>
        <taxon>Bacteria</taxon>
        <taxon>Pseudomonadati</taxon>
        <taxon>Planctomycetota</taxon>
        <taxon>Planctomycetia</taxon>
        <taxon>Isosphaerales</taxon>
        <taxon>Isosphaeraceae</taxon>
        <taxon>Paludisphaera</taxon>
    </lineage>
</organism>
<evidence type="ECO:0000313" key="1">
    <source>
        <dbReference type="EMBL" id="MDG3005307.1"/>
    </source>
</evidence>
<gene>
    <name evidence="1" type="ORF">PZE19_16070</name>
</gene>
<proteinExistence type="predicted"/>
<evidence type="ECO:0000313" key="2">
    <source>
        <dbReference type="Proteomes" id="UP001216907"/>
    </source>
</evidence>
<reference evidence="1 2" key="1">
    <citation type="submission" date="2023-03" db="EMBL/GenBank/DDBJ databases">
        <title>Paludisphaera mucosa sp. nov. a novel planctomycete from northern fen.</title>
        <authorList>
            <person name="Ivanova A."/>
        </authorList>
    </citation>
    <scope>NUCLEOTIDE SEQUENCE [LARGE SCALE GENOMIC DNA]</scope>
    <source>
        <strain evidence="1 2">Pla2</strain>
    </source>
</reference>
<dbReference type="EMBL" id="JARRAG010000002">
    <property type="protein sequence ID" value="MDG3005307.1"/>
    <property type="molecule type" value="Genomic_DNA"/>
</dbReference>
<sequence>MNATRPRLGTAFGLIVGLILGVLIAGGRPQPMLAGGSDRSGESIVVTGPIAVRFDEGHKVQIPEDALYYLDYKAGKLKATLPTYRQTATGTRHLDVFAERDLVADFALDVDNGPKPHFLMTTGQLGTLGEGWAPLFVIETTTGKAGVYRVRQAFGVRNKLSIELIEVRSTNPVEEAAAVVAPPAAR</sequence>
<protein>
    <submittedName>
        <fullName evidence="1">Uncharacterized protein</fullName>
    </submittedName>
</protein>
<dbReference type="RefSeq" id="WP_277861652.1">
    <property type="nucleotide sequence ID" value="NZ_JARRAG010000002.1"/>
</dbReference>
<dbReference type="Proteomes" id="UP001216907">
    <property type="component" value="Unassembled WGS sequence"/>
</dbReference>
<accession>A0ABT6FCL7</accession>
<name>A0ABT6FCL7_9BACT</name>